<dbReference type="SMART" id="SM00829">
    <property type="entry name" value="PKS_ER"/>
    <property type="match status" value="1"/>
</dbReference>
<evidence type="ECO:0000256" key="4">
    <source>
        <dbReference type="ARBA" id="ARBA00022723"/>
    </source>
</evidence>
<keyword evidence="5 8" id="KW-0862">Zinc</keyword>
<dbReference type="PROSITE" id="PS00059">
    <property type="entry name" value="ADH_ZINC"/>
    <property type="match status" value="1"/>
</dbReference>
<comment type="cofactor">
    <cofactor evidence="1 8">
        <name>Zn(2+)</name>
        <dbReference type="ChEBI" id="CHEBI:29105"/>
    </cofactor>
</comment>
<dbReference type="OrthoDB" id="1879366at2759"/>
<dbReference type="InterPro" id="IPR013149">
    <property type="entry name" value="ADH-like_C"/>
</dbReference>
<evidence type="ECO:0000256" key="2">
    <source>
        <dbReference type="ARBA" id="ARBA00008072"/>
    </source>
</evidence>
<dbReference type="InterPro" id="IPR002328">
    <property type="entry name" value="ADH_Zn_CS"/>
</dbReference>
<dbReference type="PANTHER" id="PTHR42940">
    <property type="entry name" value="ALCOHOL DEHYDROGENASE 1-RELATED"/>
    <property type="match status" value="1"/>
</dbReference>
<evidence type="ECO:0000256" key="7">
    <source>
        <dbReference type="ARBA" id="ARBA00023027"/>
    </source>
</evidence>
<organism evidence="10 11">
    <name type="scientific">Agrocybe pediades</name>
    <dbReference type="NCBI Taxonomy" id="84607"/>
    <lineage>
        <taxon>Eukaryota</taxon>
        <taxon>Fungi</taxon>
        <taxon>Dikarya</taxon>
        <taxon>Basidiomycota</taxon>
        <taxon>Agaricomycotina</taxon>
        <taxon>Agaricomycetes</taxon>
        <taxon>Agaricomycetidae</taxon>
        <taxon>Agaricales</taxon>
        <taxon>Agaricineae</taxon>
        <taxon>Strophariaceae</taxon>
        <taxon>Agrocybe</taxon>
    </lineage>
</organism>
<dbReference type="SUPFAM" id="SSF51735">
    <property type="entry name" value="NAD(P)-binding Rossmann-fold domains"/>
    <property type="match status" value="1"/>
</dbReference>
<dbReference type="GO" id="GO:0008270">
    <property type="term" value="F:zinc ion binding"/>
    <property type="evidence" value="ECO:0007669"/>
    <property type="project" value="InterPro"/>
</dbReference>
<dbReference type="EC" id="1.1.1.1" evidence="3"/>
<dbReference type="SUPFAM" id="SSF50129">
    <property type="entry name" value="GroES-like"/>
    <property type="match status" value="1"/>
</dbReference>
<sequence>MATPNATVEIPKTQKAAVLEEFKQPYTIKTDHPVKQPSELAPGECLVKLEYSGVCHSDLHIRDNDWTRPSKLPLVGGHEGIGRVVAIGEHSNTPVKVGDRVGIKWIGKVCGKCEMCWKGHDSSCLVSFTSSHGFRLDGTFQEYAVSYIDYVTPIPEDLDGASATPILCAGLTVYKALKQTNLVVGQWVAISGAGGGLGHLAVQYAVAMGYRVLAIDTGEKKKELVMSLGAEKWVDFMESKDIVEDVKVATGGQGPDAAVIAAGDARPFNQAVMYLGFKGTLVCVGMPSGTAVLNVPINLMIAKSLTILGSSIGNQQDVTEALRMAALGKVKCRHEVRTLGDINSILEDLKDGKVAGRVVIRF</sequence>
<evidence type="ECO:0000256" key="8">
    <source>
        <dbReference type="RuleBase" id="RU361277"/>
    </source>
</evidence>
<keyword evidence="11" id="KW-1185">Reference proteome</keyword>
<reference evidence="10 11" key="1">
    <citation type="submission" date="2019-12" db="EMBL/GenBank/DDBJ databases">
        <authorList>
            <person name="Floudas D."/>
            <person name="Bentzer J."/>
            <person name="Ahren D."/>
            <person name="Johansson T."/>
            <person name="Persson P."/>
            <person name="Tunlid A."/>
        </authorList>
    </citation>
    <scope>NUCLEOTIDE SEQUENCE [LARGE SCALE GENOMIC DNA]</scope>
    <source>
        <strain evidence="10 11">CBS 102.39</strain>
    </source>
</reference>
<dbReference type="Proteomes" id="UP000521872">
    <property type="component" value="Unassembled WGS sequence"/>
</dbReference>
<comment type="similarity">
    <text evidence="2 8">Belongs to the zinc-containing alcohol dehydrogenase family.</text>
</comment>
<dbReference type="InterPro" id="IPR013154">
    <property type="entry name" value="ADH-like_N"/>
</dbReference>
<dbReference type="GO" id="GO:0005737">
    <property type="term" value="C:cytoplasm"/>
    <property type="evidence" value="ECO:0007669"/>
    <property type="project" value="TreeGrafter"/>
</dbReference>
<dbReference type="Pfam" id="PF00107">
    <property type="entry name" value="ADH_zinc_N"/>
    <property type="match status" value="1"/>
</dbReference>
<evidence type="ECO:0000256" key="3">
    <source>
        <dbReference type="ARBA" id="ARBA00013190"/>
    </source>
</evidence>
<protein>
    <recommendedName>
        <fullName evidence="3">alcohol dehydrogenase</fullName>
        <ecNumber evidence="3">1.1.1.1</ecNumber>
    </recommendedName>
</protein>
<dbReference type="InterPro" id="IPR036291">
    <property type="entry name" value="NAD(P)-bd_dom_sf"/>
</dbReference>
<dbReference type="Pfam" id="PF08240">
    <property type="entry name" value="ADH_N"/>
    <property type="match status" value="1"/>
</dbReference>
<name>A0A8H4QRE9_9AGAR</name>
<keyword evidence="6" id="KW-0560">Oxidoreductase</keyword>
<comment type="caution">
    <text evidence="10">The sequence shown here is derived from an EMBL/GenBank/DDBJ whole genome shotgun (WGS) entry which is preliminary data.</text>
</comment>
<evidence type="ECO:0000313" key="10">
    <source>
        <dbReference type="EMBL" id="KAF4615528.1"/>
    </source>
</evidence>
<dbReference type="Gene3D" id="3.40.50.720">
    <property type="entry name" value="NAD(P)-binding Rossmann-like Domain"/>
    <property type="match status" value="1"/>
</dbReference>
<dbReference type="CDD" id="cd08297">
    <property type="entry name" value="CAD3"/>
    <property type="match status" value="1"/>
</dbReference>
<dbReference type="Gene3D" id="3.90.180.10">
    <property type="entry name" value="Medium-chain alcohol dehydrogenases, catalytic domain"/>
    <property type="match status" value="1"/>
</dbReference>
<dbReference type="GO" id="GO:0004022">
    <property type="term" value="F:alcohol dehydrogenase (NAD+) activity"/>
    <property type="evidence" value="ECO:0007669"/>
    <property type="project" value="UniProtKB-EC"/>
</dbReference>
<evidence type="ECO:0000256" key="5">
    <source>
        <dbReference type="ARBA" id="ARBA00022833"/>
    </source>
</evidence>
<dbReference type="AlphaFoldDB" id="A0A8H4QRE9"/>
<gene>
    <name evidence="10" type="ORF">D9613_003506</name>
</gene>
<accession>A0A8H4QRE9</accession>
<feature type="domain" description="Enoyl reductase (ER)" evidence="9">
    <location>
        <begin position="23"/>
        <end position="330"/>
    </location>
</feature>
<evidence type="ECO:0000313" key="11">
    <source>
        <dbReference type="Proteomes" id="UP000521872"/>
    </source>
</evidence>
<dbReference type="PANTHER" id="PTHR42940:SF3">
    <property type="entry name" value="ALCOHOL DEHYDROGENASE 1-RELATED"/>
    <property type="match status" value="1"/>
</dbReference>
<dbReference type="InterPro" id="IPR011032">
    <property type="entry name" value="GroES-like_sf"/>
</dbReference>
<evidence type="ECO:0000259" key="9">
    <source>
        <dbReference type="SMART" id="SM00829"/>
    </source>
</evidence>
<evidence type="ECO:0000256" key="6">
    <source>
        <dbReference type="ARBA" id="ARBA00023002"/>
    </source>
</evidence>
<keyword evidence="4 8" id="KW-0479">Metal-binding</keyword>
<evidence type="ECO:0000256" key="1">
    <source>
        <dbReference type="ARBA" id="ARBA00001947"/>
    </source>
</evidence>
<proteinExistence type="inferred from homology"/>
<dbReference type="EMBL" id="JAACJL010000044">
    <property type="protein sequence ID" value="KAF4615528.1"/>
    <property type="molecule type" value="Genomic_DNA"/>
</dbReference>
<keyword evidence="7" id="KW-0520">NAD</keyword>
<dbReference type="FunFam" id="3.40.50.720:FF:000039">
    <property type="entry name" value="Alcohol dehydrogenase AdhP"/>
    <property type="match status" value="1"/>
</dbReference>
<dbReference type="InterPro" id="IPR020843">
    <property type="entry name" value="ER"/>
</dbReference>